<name>X0UYH8_9ZZZZ</name>
<gene>
    <name evidence="1" type="ORF">S01H1_37230</name>
</gene>
<accession>X0UYH8</accession>
<evidence type="ECO:0000313" key="1">
    <source>
        <dbReference type="EMBL" id="GAG10899.1"/>
    </source>
</evidence>
<dbReference type="EMBL" id="BARS01023383">
    <property type="protein sequence ID" value="GAG10899.1"/>
    <property type="molecule type" value="Genomic_DNA"/>
</dbReference>
<reference evidence="1" key="1">
    <citation type="journal article" date="2014" name="Front. Microbiol.">
        <title>High frequency of phylogenetically diverse reductive dehalogenase-homologous genes in deep subseafloor sedimentary metagenomes.</title>
        <authorList>
            <person name="Kawai M."/>
            <person name="Futagami T."/>
            <person name="Toyoda A."/>
            <person name="Takaki Y."/>
            <person name="Nishi S."/>
            <person name="Hori S."/>
            <person name="Arai W."/>
            <person name="Tsubouchi T."/>
            <person name="Morono Y."/>
            <person name="Uchiyama I."/>
            <person name="Ito T."/>
            <person name="Fujiyama A."/>
            <person name="Inagaki F."/>
            <person name="Takami H."/>
        </authorList>
    </citation>
    <scope>NUCLEOTIDE SEQUENCE</scope>
    <source>
        <strain evidence="1">Expedition CK06-06</strain>
    </source>
</reference>
<sequence>MKYKPTIQTNMTNNSSVFATELYFNVMSQYVSEGTPPVTIQKILTAIEDSMEEYAANVSKLHQKTIVDILSKTNKKSLEKAKTMSNQNAVLMKEAVRYKKMIYEQNKKINDLEYAVSELKKMSMLTA</sequence>
<protein>
    <submittedName>
        <fullName evidence="1">Uncharacterized protein</fullName>
    </submittedName>
</protein>
<organism evidence="1">
    <name type="scientific">marine sediment metagenome</name>
    <dbReference type="NCBI Taxonomy" id="412755"/>
    <lineage>
        <taxon>unclassified sequences</taxon>
        <taxon>metagenomes</taxon>
        <taxon>ecological metagenomes</taxon>
    </lineage>
</organism>
<dbReference type="AlphaFoldDB" id="X0UYH8"/>
<proteinExistence type="predicted"/>
<comment type="caution">
    <text evidence="1">The sequence shown here is derived from an EMBL/GenBank/DDBJ whole genome shotgun (WGS) entry which is preliminary data.</text>
</comment>